<name>A0A0V8JLH5_9BACI</name>
<gene>
    <name evidence="4" type="ORF">AS180_10815</name>
</gene>
<evidence type="ECO:0000259" key="3">
    <source>
        <dbReference type="PROSITE" id="PS51371"/>
    </source>
</evidence>
<dbReference type="InterPro" id="IPR000644">
    <property type="entry name" value="CBS_dom"/>
</dbReference>
<dbReference type="SUPFAM" id="SSF54631">
    <property type="entry name" value="CBS-domain pair"/>
    <property type="match status" value="1"/>
</dbReference>
<dbReference type="RefSeq" id="WP_062686806.1">
    <property type="nucleotide sequence ID" value="NZ_KQ758649.1"/>
</dbReference>
<evidence type="ECO:0000256" key="2">
    <source>
        <dbReference type="PROSITE-ProRule" id="PRU00703"/>
    </source>
</evidence>
<dbReference type="CDD" id="cd04622">
    <property type="entry name" value="CBS_pair_HRP1_like"/>
    <property type="match status" value="1"/>
</dbReference>
<dbReference type="Proteomes" id="UP000053681">
    <property type="component" value="Unassembled WGS sequence"/>
</dbReference>
<dbReference type="Gene3D" id="3.10.580.10">
    <property type="entry name" value="CBS-domain"/>
    <property type="match status" value="1"/>
</dbReference>
<evidence type="ECO:0000313" key="5">
    <source>
        <dbReference type="Proteomes" id="UP000053681"/>
    </source>
</evidence>
<accession>A0A0V8JLH5</accession>
<dbReference type="SMART" id="SM00116">
    <property type="entry name" value="CBS"/>
    <property type="match status" value="2"/>
</dbReference>
<dbReference type="Pfam" id="PF00571">
    <property type="entry name" value="CBS"/>
    <property type="match status" value="2"/>
</dbReference>
<organism evidence="4 5">
    <name type="scientific">Priestia veravalensis</name>
    <dbReference type="NCBI Taxonomy" id="1414648"/>
    <lineage>
        <taxon>Bacteria</taxon>
        <taxon>Bacillati</taxon>
        <taxon>Bacillota</taxon>
        <taxon>Bacilli</taxon>
        <taxon>Bacillales</taxon>
        <taxon>Bacillaceae</taxon>
        <taxon>Priestia</taxon>
    </lineage>
</organism>
<protein>
    <submittedName>
        <fullName evidence="4">Inosine-5'-monophosphate dehydrogenase</fullName>
    </submittedName>
</protein>
<feature type="domain" description="CBS" evidence="3">
    <location>
        <begin position="72"/>
        <end position="128"/>
    </location>
</feature>
<dbReference type="PANTHER" id="PTHR43080:SF2">
    <property type="entry name" value="CBS DOMAIN-CONTAINING PROTEIN"/>
    <property type="match status" value="1"/>
</dbReference>
<evidence type="ECO:0000256" key="1">
    <source>
        <dbReference type="ARBA" id="ARBA00023122"/>
    </source>
</evidence>
<dbReference type="InterPro" id="IPR046342">
    <property type="entry name" value="CBS_dom_sf"/>
</dbReference>
<proteinExistence type="predicted"/>
<keyword evidence="1 2" id="KW-0129">CBS domain</keyword>
<sequence length="139" mass="15330">MKCVRDVMTTDVETCTTLDNVYEVALKMKELNVGSIPIVDQDRLIGLITDRDLVIRGIAEKKPNSSKVTDVMSDKLVTVSGESTVEEAVEIMANHQIRRLPVVEGNKLIGVVSLGDLSTYRFTDEQAGQALSRISNQLH</sequence>
<dbReference type="PANTHER" id="PTHR43080">
    <property type="entry name" value="CBS DOMAIN-CONTAINING PROTEIN CBSX3, MITOCHONDRIAL"/>
    <property type="match status" value="1"/>
</dbReference>
<dbReference type="EMBL" id="LNQP01000033">
    <property type="protein sequence ID" value="KSU87891.1"/>
    <property type="molecule type" value="Genomic_DNA"/>
</dbReference>
<dbReference type="PROSITE" id="PS51371">
    <property type="entry name" value="CBS"/>
    <property type="match status" value="2"/>
</dbReference>
<reference evidence="4 5" key="1">
    <citation type="submission" date="2015-11" db="EMBL/GenBank/DDBJ databases">
        <title>Bacillus caseinolyticus sp nov.</title>
        <authorList>
            <person name="Dastager S.G."/>
            <person name="Mawlankar R."/>
        </authorList>
    </citation>
    <scope>NUCLEOTIDE SEQUENCE [LARGE SCALE GENOMIC DNA]</scope>
    <source>
        <strain evidence="4 5">SGD-V-76</strain>
    </source>
</reference>
<dbReference type="AlphaFoldDB" id="A0A0V8JLH5"/>
<evidence type="ECO:0000313" key="4">
    <source>
        <dbReference type="EMBL" id="KSU87891.1"/>
    </source>
</evidence>
<comment type="caution">
    <text evidence="4">The sequence shown here is derived from an EMBL/GenBank/DDBJ whole genome shotgun (WGS) entry which is preliminary data.</text>
</comment>
<dbReference type="InterPro" id="IPR051257">
    <property type="entry name" value="Diverse_CBS-Domain"/>
</dbReference>
<keyword evidence="5" id="KW-1185">Reference proteome</keyword>
<feature type="domain" description="CBS" evidence="3">
    <location>
        <begin position="8"/>
        <end position="66"/>
    </location>
</feature>